<evidence type="ECO:0000313" key="4">
    <source>
        <dbReference type="EMBL" id="KAH3876526.1"/>
    </source>
</evidence>
<organism evidence="4 5">
    <name type="scientific">Dreissena polymorpha</name>
    <name type="common">Zebra mussel</name>
    <name type="synonym">Mytilus polymorpha</name>
    <dbReference type="NCBI Taxonomy" id="45954"/>
    <lineage>
        <taxon>Eukaryota</taxon>
        <taxon>Metazoa</taxon>
        <taxon>Spiralia</taxon>
        <taxon>Lophotrochozoa</taxon>
        <taxon>Mollusca</taxon>
        <taxon>Bivalvia</taxon>
        <taxon>Autobranchia</taxon>
        <taxon>Heteroconchia</taxon>
        <taxon>Euheterodonta</taxon>
        <taxon>Imparidentia</taxon>
        <taxon>Neoheterodontei</taxon>
        <taxon>Myida</taxon>
        <taxon>Dreissenoidea</taxon>
        <taxon>Dreissenidae</taxon>
        <taxon>Dreissena</taxon>
    </lineage>
</organism>
<dbReference type="Proteomes" id="UP000828390">
    <property type="component" value="Unassembled WGS sequence"/>
</dbReference>
<evidence type="ECO:0000313" key="5">
    <source>
        <dbReference type="Proteomes" id="UP000828390"/>
    </source>
</evidence>
<keyword evidence="5" id="KW-1185">Reference proteome</keyword>
<feature type="domain" description="B box-type" evidence="3">
    <location>
        <begin position="25"/>
        <end position="71"/>
    </location>
</feature>
<feature type="coiled-coil region" evidence="2">
    <location>
        <begin position="167"/>
        <end position="202"/>
    </location>
</feature>
<evidence type="ECO:0000259" key="3">
    <source>
        <dbReference type="PROSITE" id="PS50119"/>
    </source>
</evidence>
<dbReference type="AlphaFoldDB" id="A0A9D4RPF9"/>
<dbReference type="Gene3D" id="3.30.160.60">
    <property type="entry name" value="Classic Zinc Finger"/>
    <property type="match status" value="1"/>
</dbReference>
<dbReference type="PANTHER" id="PTHR25462:SF296">
    <property type="entry name" value="MEIOTIC P26, ISOFORM F"/>
    <property type="match status" value="1"/>
</dbReference>
<dbReference type="InterPro" id="IPR000315">
    <property type="entry name" value="Znf_B-box"/>
</dbReference>
<dbReference type="CDD" id="cd19776">
    <property type="entry name" value="Bbox2_TRIM25_C-IV"/>
    <property type="match status" value="1"/>
</dbReference>
<dbReference type="PANTHER" id="PTHR25462">
    <property type="entry name" value="BONUS, ISOFORM C-RELATED"/>
    <property type="match status" value="1"/>
</dbReference>
<dbReference type="GO" id="GO:0008270">
    <property type="term" value="F:zinc ion binding"/>
    <property type="evidence" value="ECO:0007669"/>
    <property type="project" value="UniProtKB-KW"/>
</dbReference>
<name>A0A9D4RPF9_DREPO</name>
<keyword evidence="1" id="KW-0862">Zinc</keyword>
<dbReference type="GO" id="GO:0061630">
    <property type="term" value="F:ubiquitin protein ligase activity"/>
    <property type="evidence" value="ECO:0007669"/>
    <property type="project" value="TreeGrafter"/>
</dbReference>
<proteinExistence type="predicted"/>
<accession>A0A9D4RPF9</accession>
<reference evidence="4" key="1">
    <citation type="journal article" date="2019" name="bioRxiv">
        <title>The Genome of the Zebra Mussel, Dreissena polymorpha: A Resource for Invasive Species Research.</title>
        <authorList>
            <person name="McCartney M.A."/>
            <person name="Auch B."/>
            <person name="Kono T."/>
            <person name="Mallez S."/>
            <person name="Zhang Y."/>
            <person name="Obille A."/>
            <person name="Becker A."/>
            <person name="Abrahante J.E."/>
            <person name="Garbe J."/>
            <person name="Badalamenti J.P."/>
            <person name="Herman A."/>
            <person name="Mangelson H."/>
            <person name="Liachko I."/>
            <person name="Sullivan S."/>
            <person name="Sone E.D."/>
            <person name="Koren S."/>
            <person name="Silverstein K.A.T."/>
            <person name="Beckman K.B."/>
            <person name="Gohl D.M."/>
        </authorList>
    </citation>
    <scope>NUCLEOTIDE SEQUENCE</scope>
    <source>
        <strain evidence="4">Duluth1</strain>
        <tissue evidence="4">Whole animal</tissue>
    </source>
</reference>
<dbReference type="EMBL" id="JAIWYP010000001">
    <property type="protein sequence ID" value="KAH3876526.1"/>
    <property type="molecule type" value="Genomic_DNA"/>
</dbReference>
<keyword evidence="1" id="KW-0863">Zinc-finger</keyword>
<evidence type="ECO:0000256" key="2">
    <source>
        <dbReference type="SAM" id="Coils"/>
    </source>
</evidence>
<protein>
    <recommendedName>
        <fullName evidence="3">B box-type domain-containing protein</fullName>
    </recommendedName>
</protein>
<keyword evidence="2" id="KW-0175">Coiled coil</keyword>
<keyword evidence="1" id="KW-0479">Metal-binding</keyword>
<dbReference type="InterPro" id="IPR047153">
    <property type="entry name" value="TRIM45/56/19-like"/>
</dbReference>
<dbReference type="PROSITE" id="PS50119">
    <property type="entry name" value="ZF_BBOX"/>
    <property type="match status" value="1"/>
</dbReference>
<gene>
    <name evidence="4" type="ORF">DPMN_000371</name>
</gene>
<reference evidence="4" key="2">
    <citation type="submission" date="2020-11" db="EMBL/GenBank/DDBJ databases">
        <authorList>
            <person name="McCartney M.A."/>
            <person name="Auch B."/>
            <person name="Kono T."/>
            <person name="Mallez S."/>
            <person name="Becker A."/>
            <person name="Gohl D.M."/>
            <person name="Silverstein K.A.T."/>
            <person name="Koren S."/>
            <person name="Bechman K.B."/>
            <person name="Herman A."/>
            <person name="Abrahante J.E."/>
            <person name="Garbe J."/>
        </authorList>
    </citation>
    <scope>NUCLEOTIDE SEQUENCE</scope>
    <source>
        <strain evidence="4">Duluth1</strain>
        <tissue evidence="4">Whole animal</tissue>
    </source>
</reference>
<evidence type="ECO:0000256" key="1">
    <source>
        <dbReference type="PROSITE-ProRule" id="PRU00024"/>
    </source>
</evidence>
<dbReference type="SUPFAM" id="SSF57845">
    <property type="entry name" value="B-box zinc-binding domain"/>
    <property type="match status" value="1"/>
</dbReference>
<sequence>MASRRLHDSNGDNAGDFIGECTVTQSCEPCTKSNVSKTATVFCKGCNEFVCDACKNPHTVYKAGKHNIVNLQDNKSAPVIIDMKGMHKCNEHAREIEFFCKDHSKLCCLSCVLIHRKCDQLDEIAKVSKQTRPYLQGIKQSFIKLQSDVDALIAECKQSENGLNESIAQISSEVDTLKDRIIKLFEEAKQKLTSEAKQFKTAAIKQIGNKRGASLKVKEELNKVLSMCCVVLDRGTHSQQYIYSELMKEKRKTIESTIDDQRKIKYSSTMTVSFPKQVTSLLQIGSNSIKLNYDGYKTAGRKFLQTACETFFDDGTVGDRETFPRSIPTNPAEIMALKEKQSSLEVVIYSDSVDNIQKCKTVLEKGLEDAMMTDKIAEYQELIKGLTKEEVEGLDCGSLLVNFKIDQAAGIITIHGEPGQVHQAVTDIRGKLNEIMKEKNDKEQ</sequence>
<comment type="caution">
    <text evidence="4">The sequence shown here is derived from an EMBL/GenBank/DDBJ whole genome shotgun (WGS) entry which is preliminary data.</text>
</comment>